<dbReference type="EMBL" id="CATQJL010000223">
    <property type="protein sequence ID" value="CAJ0600134.1"/>
    <property type="molecule type" value="Genomic_DNA"/>
</dbReference>
<dbReference type="InterPro" id="IPR031101">
    <property type="entry name" value="Ctr9"/>
</dbReference>
<gene>
    <name evidence="3" type="ORF">CYNAS_LOCUS12117</name>
</gene>
<dbReference type="InterPro" id="IPR043129">
    <property type="entry name" value="ATPase_NBD"/>
</dbReference>
<reference evidence="3" key="1">
    <citation type="submission" date="2023-07" db="EMBL/GenBank/DDBJ databases">
        <authorList>
            <consortium name="CYATHOMIX"/>
        </authorList>
    </citation>
    <scope>NUCLEOTIDE SEQUENCE</scope>
    <source>
        <strain evidence="3">N/A</strain>
    </source>
</reference>
<dbReference type="InterPro" id="IPR011990">
    <property type="entry name" value="TPR-like_helical_dom_sf"/>
</dbReference>
<dbReference type="PANTHER" id="PTHR14027:SF2">
    <property type="entry name" value="RNA POLYMERASE-ASSOCIATED PROTEIN CTR9 HOMOLOG"/>
    <property type="match status" value="1"/>
</dbReference>
<organism evidence="3 4">
    <name type="scientific">Cylicocyclus nassatus</name>
    <name type="common">Nematode worm</name>
    <dbReference type="NCBI Taxonomy" id="53992"/>
    <lineage>
        <taxon>Eukaryota</taxon>
        <taxon>Metazoa</taxon>
        <taxon>Ecdysozoa</taxon>
        <taxon>Nematoda</taxon>
        <taxon>Chromadorea</taxon>
        <taxon>Rhabditida</taxon>
        <taxon>Rhabditina</taxon>
        <taxon>Rhabditomorpha</taxon>
        <taxon>Strongyloidea</taxon>
        <taxon>Strongylidae</taxon>
        <taxon>Cylicocyclus</taxon>
    </lineage>
</organism>
<dbReference type="AlphaFoldDB" id="A0AA36GXY2"/>
<dbReference type="Proteomes" id="UP001176961">
    <property type="component" value="Unassembled WGS sequence"/>
</dbReference>
<dbReference type="Gene3D" id="3.30.420.40">
    <property type="match status" value="1"/>
</dbReference>
<dbReference type="SMART" id="SM00028">
    <property type="entry name" value="TPR"/>
    <property type="match status" value="2"/>
</dbReference>
<dbReference type="InterPro" id="IPR004000">
    <property type="entry name" value="Actin"/>
</dbReference>
<dbReference type="SUPFAM" id="SSF48452">
    <property type="entry name" value="TPR-like"/>
    <property type="match status" value="1"/>
</dbReference>
<dbReference type="GO" id="GO:0016593">
    <property type="term" value="C:Cdc73/Paf1 complex"/>
    <property type="evidence" value="ECO:0007669"/>
    <property type="project" value="TreeGrafter"/>
</dbReference>
<name>A0AA36GXY2_CYLNA</name>
<keyword evidence="2" id="KW-0802">TPR repeat</keyword>
<evidence type="ECO:0000313" key="4">
    <source>
        <dbReference type="Proteomes" id="UP001176961"/>
    </source>
</evidence>
<accession>A0AA36GXY2</accession>
<keyword evidence="1" id="KW-0677">Repeat</keyword>
<dbReference type="GO" id="GO:0006355">
    <property type="term" value="P:regulation of DNA-templated transcription"/>
    <property type="evidence" value="ECO:0007669"/>
    <property type="project" value="InterPro"/>
</dbReference>
<dbReference type="Pfam" id="PF00022">
    <property type="entry name" value="Actin"/>
    <property type="match status" value="1"/>
</dbReference>
<evidence type="ECO:0000256" key="2">
    <source>
        <dbReference type="ARBA" id="ARBA00022803"/>
    </source>
</evidence>
<evidence type="ECO:0000313" key="3">
    <source>
        <dbReference type="EMBL" id="CAJ0600134.1"/>
    </source>
</evidence>
<dbReference type="Gene3D" id="1.25.40.10">
    <property type="entry name" value="Tetratricopeptide repeat domain"/>
    <property type="match status" value="1"/>
</dbReference>
<dbReference type="SUPFAM" id="SSF53067">
    <property type="entry name" value="Actin-like ATPase domain"/>
    <property type="match status" value="1"/>
</dbReference>
<dbReference type="PANTHER" id="PTHR14027">
    <property type="entry name" value="RNA POLYMERASE-ASSOCIATED PROTEIN CTR9"/>
    <property type="match status" value="1"/>
</dbReference>
<protein>
    <submittedName>
        <fullName evidence="3">Uncharacterized protein</fullName>
    </submittedName>
</protein>
<dbReference type="InterPro" id="IPR019734">
    <property type="entry name" value="TPR_rpt"/>
</dbReference>
<sequence length="231" mass="26768">MLTKVLEATPNDVEVLIDLAQLLEGVDPHKSLTLYENACDLIKTSEDGLQIDPPAAILNNIGALHMTLENYERAKEYFKAAEAKLQEDLEGDLCDSKLSSYVITMRYNLARCLEHLCLFEDAEVLYKGILREQENYTDFYNPFGHRCKGQNSQFECSRSSLEYIYWIKIDDLDFFIGDEALSPSAANYSAKYPIRHGIVEDWDLMERFWEQCIFKYLRAEPEDHFFLLAAY</sequence>
<dbReference type="GO" id="GO:0006368">
    <property type="term" value="P:transcription elongation by RNA polymerase II"/>
    <property type="evidence" value="ECO:0007669"/>
    <property type="project" value="TreeGrafter"/>
</dbReference>
<evidence type="ECO:0000256" key="1">
    <source>
        <dbReference type="ARBA" id="ARBA00022737"/>
    </source>
</evidence>
<keyword evidence="4" id="KW-1185">Reference proteome</keyword>
<comment type="caution">
    <text evidence="3">The sequence shown here is derived from an EMBL/GenBank/DDBJ whole genome shotgun (WGS) entry which is preliminary data.</text>
</comment>
<proteinExistence type="predicted"/>
<dbReference type="GO" id="GO:0000993">
    <property type="term" value="F:RNA polymerase II complex binding"/>
    <property type="evidence" value="ECO:0007669"/>
    <property type="project" value="TreeGrafter"/>
</dbReference>